<reference evidence="10" key="5">
    <citation type="submission" date="2015-04" db="UniProtKB">
        <authorList>
            <consortium name="EnsemblPlants"/>
        </authorList>
    </citation>
    <scope>IDENTIFICATION</scope>
    <source>
        <strain evidence="10">cv. Jemalong A17</strain>
    </source>
</reference>
<feature type="domain" description="RST" evidence="7">
    <location>
        <begin position="464"/>
        <end position="535"/>
    </location>
</feature>
<dbReference type="InterPro" id="IPR012317">
    <property type="entry name" value="Poly(ADP-ribose)pol_cat_dom"/>
</dbReference>
<dbReference type="EMBL" id="CM001223">
    <property type="protein sequence ID" value="AES77514.1"/>
    <property type="molecule type" value="Genomic_DNA"/>
</dbReference>
<dbReference type="AlphaFoldDB" id="A2Q3R6"/>
<evidence type="ECO:0000313" key="9">
    <source>
        <dbReference type="EMBL" id="AES77514.1"/>
    </source>
</evidence>
<evidence type="ECO:0000256" key="3">
    <source>
        <dbReference type="ARBA" id="ARBA00023016"/>
    </source>
</evidence>
<dbReference type="InterPro" id="IPR044964">
    <property type="entry name" value="RCD1/SRO1-5"/>
</dbReference>
<reference evidence="8" key="1">
    <citation type="submission" date="2005-03" db="EMBL/GenBank/DDBJ databases">
        <authorList>
            <person name="Town C.D."/>
        </authorList>
    </citation>
    <scope>NUCLEOTIDE SEQUENCE</scope>
</reference>
<dbReference type="PANTHER" id="PTHR32263:SF5">
    <property type="entry name" value="INACTIVE POLY [ADP-RIBOSE] POLYMERASE SRO1-RELATED"/>
    <property type="match status" value="1"/>
</dbReference>
<dbReference type="Proteomes" id="UP000002051">
    <property type="component" value="Unassembled WGS sequence"/>
</dbReference>
<keyword evidence="2" id="KW-0217">Developmental protein</keyword>
<dbReference type="PaxDb" id="3880-AES77514"/>
<keyword evidence="11" id="KW-1185">Reference proteome</keyword>
<sequence length="547" mass="61693">MEENPSKALDGVSLNKKRKRDSQGVSRRTGVLAPTSVVVKQMTLARDICKPDDSCPDISKSLVSYYLNYKKSGIPKRLMFYKNGKWVDYPEDVVDLVKKDFKIKKAIVEVELNGQEVVLDFLHMNHVDMKTCLQQPIGWIDEEGNYFFPKVFVGSTEEPNNIREREGEERLNKKEPHEIKLHISNEINGADESKLRKYSRESDNATKNVKAEGHAMTTKIGIQNVAIDINQEPDIDLNDYSESLYGKLDVNSTQKMFLKGMSSLGISESDIVGIYRSSGRSMQMRLQLFEKQADIIKGIRGVANIRYAWLACSKEEISTMMEYELSHYELSPSKCIYGPGVHLAAITHPFVCSLSCDEDGNGIKHMFLCRVIMGNMELLRPSSKQLRPSDCEYDNGVDDIQCPKCYVVWNMNMNTHIYPEFVVSFKSPLGFEENICSNESKKQGYRHSILDTVKATGVPANIRRTPGSASVPFSVLLSSLRNMVPSNIMFLLDAQYALLMSNKISRGDCVLKLRLIVANNVLKSAVYNVQSKRPPIYGSNGSNVNQE</sequence>
<name>A2Q3R6_MEDTR</name>
<dbReference type="PROSITE" id="PS51879">
    <property type="entry name" value="RST"/>
    <property type="match status" value="1"/>
</dbReference>
<evidence type="ECO:0000256" key="1">
    <source>
        <dbReference type="ARBA" id="ARBA00004123"/>
    </source>
</evidence>
<dbReference type="InterPro" id="IPR022003">
    <property type="entry name" value="RST"/>
</dbReference>
<organism evidence="8">
    <name type="scientific">Medicago truncatula</name>
    <name type="common">Barrel medic</name>
    <name type="synonym">Medicago tribuloides</name>
    <dbReference type="NCBI Taxonomy" id="3880"/>
    <lineage>
        <taxon>Eukaryota</taxon>
        <taxon>Viridiplantae</taxon>
        <taxon>Streptophyta</taxon>
        <taxon>Embryophyta</taxon>
        <taxon>Tracheophyta</taxon>
        <taxon>Spermatophyta</taxon>
        <taxon>Magnoliopsida</taxon>
        <taxon>eudicotyledons</taxon>
        <taxon>Gunneridae</taxon>
        <taxon>Pentapetalae</taxon>
        <taxon>rosids</taxon>
        <taxon>fabids</taxon>
        <taxon>Fabales</taxon>
        <taxon>Fabaceae</taxon>
        <taxon>Papilionoideae</taxon>
        <taxon>50 kb inversion clade</taxon>
        <taxon>NPAAA clade</taxon>
        <taxon>Hologalegina</taxon>
        <taxon>IRL clade</taxon>
        <taxon>Trifolieae</taxon>
        <taxon>Medicago</taxon>
    </lineage>
</organism>
<dbReference type="InterPro" id="IPR057823">
    <property type="entry name" value="WWE_RCD1"/>
</dbReference>
<dbReference type="EMBL" id="AC155888">
    <property type="protein sequence ID" value="ABN08266.1"/>
    <property type="molecule type" value="Genomic_DNA"/>
</dbReference>
<gene>
    <name evidence="10" type="primary">11416324</name>
    <name evidence="9" type="ordered locus">MTR_7g011550</name>
    <name evidence="8" type="ORF">MtrDRAFT_AC155888g13v2</name>
</gene>
<evidence type="ECO:0000256" key="2">
    <source>
        <dbReference type="ARBA" id="ARBA00022473"/>
    </source>
</evidence>
<dbReference type="HOGENOM" id="CLU_027033_1_0_1"/>
<reference evidence="8" key="2">
    <citation type="submission" date="2007-03" db="EMBL/GenBank/DDBJ databases">
        <authorList>
            <consortium name="The International Medicago Genome Annotation Group"/>
        </authorList>
    </citation>
    <scope>NUCLEOTIDE SEQUENCE</scope>
</reference>
<dbReference type="Pfam" id="PF23467">
    <property type="entry name" value="WWE_5"/>
    <property type="match status" value="1"/>
</dbReference>
<dbReference type="Gene3D" id="3.90.228.10">
    <property type="match status" value="1"/>
</dbReference>
<dbReference type="GO" id="GO:0005634">
    <property type="term" value="C:nucleus"/>
    <property type="evidence" value="ECO:0007669"/>
    <property type="project" value="UniProtKB-SubCell"/>
</dbReference>
<evidence type="ECO:0000313" key="11">
    <source>
        <dbReference type="Proteomes" id="UP000002051"/>
    </source>
</evidence>
<dbReference type="GO" id="GO:0003950">
    <property type="term" value="F:NAD+ poly-ADP-ribosyltransferase activity"/>
    <property type="evidence" value="ECO:0007669"/>
    <property type="project" value="InterPro"/>
</dbReference>
<dbReference type="PROSITE" id="PS51059">
    <property type="entry name" value="PARP_CATALYTIC"/>
    <property type="match status" value="1"/>
</dbReference>
<protein>
    <submittedName>
        <fullName evidence="9">Inactive poly [ADP-ribose] polymerase RCD1</fullName>
    </submittedName>
    <submittedName>
        <fullName evidence="8">Poly(ADP-ribose) polymerase, catalytic region</fullName>
    </submittedName>
</protein>
<evidence type="ECO:0000256" key="4">
    <source>
        <dbReference type="ARBA" id="ARBA00023242"/>
    </source>
</evidence>
<evidence type="ECO:0000313" key="10">
    <source>
        <dbReference type="EnsemblPlants" id="AES77514"/>
    </source>
</evidence>
<dbReference type="OrthoDB" id="6133115at2759"/>
<feature type="region of interest" description="Disordered" evidence="5">
    <location>
        <begin position="1"/>
        <end position="27"/>
    </location>
</feature>
<evidence type="ECO:0000256" key="5">
    <source>
        <dbReference type="SAM" id="MobiDB-lite"/>
    </source>
</evidence>
<reference evidence="9 11" key="3">
    <citation type="journal article" date="2011" name="Nature">
        <title>The Medicago genome provides insight into the evolution of rhizobial symbioses.</title>
        <authorList>
            <person name="Young N.D."/>
            <person name="Debelle F."/>
            <person name="Oldroyd G.E."/>
            <person name="Geurts R."/>
            <person name="Cannon S.B."/>
            <person name="Udvardi M.K."/>
            <person name="Benedito V.A."/>
            <person name="Mayer K.F."/>
            <person name="Gouzy J."/>
            <person name="Schoof H."/>
            <person name="Van de Peer Y."/>
            <person name="Proost S."/>
            <person name="Cook D.R."/>
            <person name="Meyers B.C."/>
            <person name="Spannagl M."/>
            <person name="Cheung F."/>
            <person name="De Mita S."/>
            <person name="Krishnakumar V."/>
            <person name="Gundlach H."/>
            <person name="Zhou S."/>
            <person name="Mudge J."/>
            <person name="Bharti A.K."/>
            <person name="Murray J.D."/>
            <person name="Naoumkina M.A."/>
            <person name="Rosen B."/>
            <person name="Silverstein K.A."/>
            <person name="Tang H."/>
            <person name="Rombauts S."/>
            <person name="Zhao P.X."/>
            <person name="Zhou P."/>
            <person name="Barbe V."/>
            <person name="Bardou P."/>
            <person name="Bechner M."/>
            <person name="Bellec A."/>
            <person name="Berger A."/>
            <person name="Berges H."/>
            <person name="Bidwell S."/>
            <person name="Bisseling T."/>
            <person name="Choisne N."/>
            <person name="Couloux A."/>
            <person name="Denny R."/>
            <person name="Deshpande S."/>
            <person name="Dai X."/>
            <person name="Doyle J.J."/>
            <person name="Dudez A.M."/>
            <person name="Farmer A.D."/>
            <person name="Fouteau S."/>
            <person name="Franken C."/>
            <person name="Gibelin C."/>
            <person name="Gish J."/>
            <person name="Goldstein S."/>
            <person name="Gonzalez A.J."/>
            <person name="Green P.J."/>
            <person name="Hallab A."/>
            <person name="Hartog M."/>
            <person name="Hua A."/>
            <person name="Humphray S.J."/>
            <person name="Jeong D.H."/>
            <person name="Jing Y."/>
            <person name="Jocker A."/>
            <person name="Kenton S.M."/>
            <person name="Kim D.J."/>
            <person name="Klee K."/>
            <person name="Lai H."/>
            <person name="Lang C."/>
            <person name="Lin S."/>
            <person name="Macmil S.L."/>
            <person name="Magdelenat G."/>
            <person name="Matthews L."/>
            <person name="McCorrison J."/>
            <person name="Monaghan E.L."/>
            <person name="Mun J.H."/>
            <person name="Najar F.Z."/>
            <person name="Nicholson C."/>
            <person name="Noirot C."/>
            <person name="O'Bleness M."/>
            <person name="Paule C.R."/>
            <person name="Poulain J."/>
            <person name="Prion F."/>
            <person name="Qin B."/>
            <person name="Qu C."/>
            <person name="Retzel E.F."/>
            <person name="Riddle C."/>
            <person name="Sallet E."/>
            <person name="Samain S."/>
            <person name="Samson N."/>
            <person name="Sanders I."/>
            <person name="Saurat O."/>
            <person name="Scarpelli C."/>
            <person name="Schiex T."/>
            <person name="Segurens B."/>
            <person name="Severin A.J."/>
            <person name="Sherrier D.J."/>
            <person name="Shi R."/>
            <person name="Sims S."/>
            <person name="Singer S.R."/>
            <person name="Sinharoy S."/>
            <person name="Sterck L."/>
            <person name="Viollet A."/>
            <person name="Wang B.B."/>
            <person name="Wang K."/>
            <person name="Wang M."/>
            <person name="Wang X."/>
            <person name="Warfsmann J."/>
            <person name="Weissenbach J."/>
            <person name="White D.D."/>
            <person name="White J.D."/>
            <person name="Wiley G.B."/>
            <person name="Wincker P."/>
            <person name="Xing Y."/>
            <person name="Yang L."/>
            <person name="Yao Z."/>
            <person name="Ying F."/>
            <person name="Zhai J."/>
            <person name="Zhou L."/>
            <person name="Zuber A."/>
            <person name="Denarie J."/>
            <person name="Dixon R.A."/>
            <person name="May G.D."/>
            <person name="Schwartz D.C."/>
            <person name="Rogers J."/>
            <person name="Quetier F."/>
            <person name="Town C.D."/>
            <person name="Roe B.A."/>
        </authorList>
    </citation>
    <scope>NUCLEOTIDE SEQUENCE [LARGE SCALE GENOMIC DNA]</scope>
    <source>
        <strain evidence="9">A17</strain>
        <strain evidence="10 11">cv. Jemalong A17</strain>
    </source>
</reference>
<evidence type="ECO:0000259" key="7">
    <source>
        <dbReference type="PROSITE" id="PS51879"/>
    </source>
</evidence>
<reference evidence="9 11" key="4">
    <citation type="journal article" date="2014" name="BMC Genomics">
        <title>An improved genome release (version Mt4.0) for the model legume Medicago truncatula.</title>
        <authorList>
            <person name="Tang H."/>
            <person name="Krishnakumar V."/>
            <person name="Bidwell S."/>
            <person name="Rosen B."/>
            <person name="Chan A."/>
            <person name="Zhou S."/>
            <person name="Gentzbittel L."/>
            <person name="Childs K.L."/>
            <person name="Yandell M."/>
            <person name="Gundlach H."/>
            <person name="Mayer K.F."/>
            <person name="Schwartz D.C."/>
            <person name="Town C.D."/>
        </authorList>
    </citation>
    <scope>GENOME REANNOTATION</scope>
    <source>
        <strain evidence="10 11">cv. Jemalong A17</strain>
    </source>
</reference>
<dbReference type="OMA" id="NIRYAWI"/>
<dbReference type="PANTHER" id="PTHR32263">
    <property type="entry name" value="INACTIVE POLY [ADP-RIBOSE] POLYMERASE SRO4-RELATED"/>
    <property type="match status" value="1"/>
</dbReference>
<proteinExistence type="predicted"/>
<evidence type="ECO:0000313" key="8">
    <source>
        <dbReference type="EMBL" id="ABN08266.1"/>
    </source>
</evidence>
<accession>A2Q3R6</accession>
<feature type="domain" description="PARP catalytic" evidence="6">
    <location>
        <begin position="234"/>
        <end position="446"/>
    </location>
</feature>
<dbReference type="SUPFAM" id="SSF56399">
    <property type="entry name" value="ADP-ribosylation"/>
    <property type="match status" value="1"/>
</dbReference>
<dbReference type="EnsemblPlants" id="AES77514">
    <property type="protein sequence ID" value="AES77514"/>
    <property type="gene ID" value="MTR_7g011550"/>
</dbReference>
<comment type="subcellular location">
    <subcellularLocation>
        <location evidence="1">Nucleus</location>
    </subcellularLocation>
</comment>
<dbReference type="eggNOG" id="ENOG502QZEX">
    <property type="taxonomic scope" value="Eukaryota"/>
</dbReference>
<keyword evidence="4" id="KW-0539">Nucleus</keyword>
<dbReference type="Pfam" id="PF12174">
    <property type="entry name" value="RST"/>
    <property type="match status" value="1"/>
</dbReference>
<keyword evidence="3" id="KW-0346">Stress response</keyword>
<evidence type="ECO:0000259" key="6">
    <source>
        <dbReference type="PROSITE" id="PS51059"/>
    </source>
</evidence>
<dbReference type="KEGG" id="mtr:11416324"/>